<evidence type="ECO:0000313" key="7">
    <source>
        <dbReference type="EMBL" id="GFH48306.1"/>
    </source>
</evidence>
<feature type="transmembrane region" description="Helical" evidence="6">
    <location>
        <begin position="272"/>
        <end position="290"/>
    </location>
</feature>
<feature type="compositionally biased region" description="Low complexity" evidence="5">
    <location>
        <begin position="908"/>
        <end position="917"/>
    </location>
</feature>
<dbReference type="InterPro" id="IPR014743">
    <property type="entry name" value="Cl-channel_core"/>
</dbReference>
<reference evidence="7 8" key="1">
    <citation type="journal article" date="2021" name="Sci. Rep.">
        <title>The genome of the diatom Chaetoceros tenuissimus carries an ancient integrated fragment of an extant virus.</title>
        <authorList>
            <person name="Hongo Y."/>
            <person name="Kimura K."/>
            <person name="Takaki Y."/>
            <person name="Yoshida Y."/>
            <person name="Baba S."/>
            <person name="Kobayashi G."/>
            <person name="Nagasaki K."/>
            <person name="Hano T."/>
            <person name="Tomaru Y."/>
        </authorList>
    </citation>
    <scope>NUCLEOTIDE SEQUENCE [LARGE SCALE GENOMIC DNA]</scope>
    <source>
        <strain evidence="7 8">NIES-3715</strain>
    </source>
</reference>
<organism evidence="7 8">
    <name type="scientific">Chaetoceros tenuissimus</name>
    <dbReference type="NCBI Taxonomy" id="426638"/>
    <lineage>
        <taxon>Eukaryota</taxon>
        <taxon>Sar</taxon>
        <taxon>Stramenopiles</taxon>
        <taxon>Ochrophyta</taxon>
        <taxon>Bacillariophyta</taxon>
        <taxon>Coscinodiscophyceae</taxon>
        <taxon>Chaetocerotophycidae</taxon>
        <taxon>Chaetocerotales</taxon>
        <taxon>Chaetocerotaceae</taxon>
        <taxon>Chaetoceros</taxon>
    </lineage>
</organism>
<dbReference type="CDD" id="cd00400">
    <property type="entry name" value="Voltage_gated_ClC"/>
    <property type="match status" value="1"/>
</dbReference>
<feature type="transmembrane region" description="Helical" evidence="6">
    <location>
        <begin position="672"/>
        <end position="691"/>
    </location>
</feature>
<keyword evidence="3 6" id="KW-1133">Transmembrane helix</keyword>
<dbReference type="Pfam" id="PF00654">
    <property type="entry name" value="Voltage_CLC"/>
    <property type="match status" value="2"/>
</dbReference>
<sequence>MQGQGGLPPPSGNHARKRKEVKPQQFTNRDRTFSNGSTRGAFGPMPVQDAHKQHDKIYEVQTAAMKGNYRNINKKTPPRNVHMGHSHYRPDEEAGANDHPFFRDIQQTHSPRKHERQSTSDSNLVFSHHEPTREDLIHRAEREKEMEKFSSMIAVSSGKNNKYSHYGTQENSWEQGEDMSEGYSFDDEYFFDEPSFFQQMFRTLIYDYTKPEFTSSQQNVWAAIIGIMMGIFTAVWGIAVEMSVEFVWATIPEYLLEQGVFTDLNGRLPLPHYFWICPAIFGGILSYITAKYAEKEITIPGQNEWIESLHRVGIMDHSRFIPVVVMSTLGMASGLSLGPEMPLVLASGMVGSWIALKTKQSVLSSRVLNLTASAAAIGGFFGFPMGGALFVLELPHRMGLQYFEALSPCVIASIVSVIVNRLVTQKHVEGYFDYPFLDKSLPSDIYWTAIIYGIFGTFVGWLYAEGCLFCKHWVHDWFHEPHDDHSHAPHHDEDEHKNEKSALIGDSMFSEDTLVEKKSKASLCKKMSTAYSRFFANHHEPTRAAVAGVMVGIVVGLMCMFLPHQLFWGEAQLQTLIDRGKTPLPVFEYEGPTSIMTAYGYCMIDPNDARDQIKGFSTACIGMLSFTKILTIGLSLGTGVCGGHFWGPLYVGCAAGHFFTDLCGMLPVEIPYVSQCAMFPCLAVICIMGATHVVTYRCHMAIMLVLTLTITSFTNETKESPMAGDYSAIFPLLVVACFVPLLLARDTTFYGKQRSRGDIVAIPEVLCEPNKEGRAFDYEYEDSISGSQFSYEDDSGSDLSEDDSDGDGNEMISTNKDVDVIAPPVHNRTTSAGSSVKPRNLDGTEHSSISKASSSRRKLSSSDLGVPKPSHVARQPSFGMIDDLQPTLLDQSRHAATAAIPKHRRTGSSMSQRSNMDSSRHSTRGMDLSRHSSRG</sequence>
<evidence type="ECO:0000313" key="8">
    <source>
        <dbReference type="Proteomes" id="UP001054902"/>
    </source>
</evidence>
<feature type="region of interest" description="Disordered" evidence="5">
    <location>
        <begin position="891"/>
        <end position="935"/>
    </location>
</feature>
<evidence type="ECO:0000256" key="2">
    <source>
        <dbReference type="ARBA" id="ARBA00022692"/>
    </source>
</evidence>
<dbReference type="Proteomes" id="UP001054902">
    <property type="component" value="Unassembled WGS sequence"/>
</dbReference>
<evidence type="ECO:0000256" key="1">
    <source>
        <dbReference type="ARBA" id="ARBA00004141"/>
    </source>
</evidence>
<feature type="transmembrane region" description="Helical" evidence="6">
    <location>
        <begin position="367"/>
        <end position="391"/>
    </location>
</feature>
<keyword evidence="2 6" id="KW-0812">Transmembrane</keyword>
<comment type="subcellular location">
    <subcellularLocation>
        <location evidence="1">Membrane</location>
        <topology evidence="1">Multi-pass membrane protein</topology>
    </subcellularLocation>
</comment>
<feature type="transmembrane region" description="Helical" evidence="6">
    <location>
        <begin position="544"/>
        <end position="563"/>
    </location>
</feature>
<evidence type="ECO:0008006" key="9">
    <source>
        <dbReference type="Google" id="ProtNLM"/>
    </source>
</evidence>
<evidence type="ECO:0000256" key="6">
    <source>
        <dbReference type="SAM" id="Phobius"/>
    </source>
</evidence>
<feature type="transmembrane region" description="Helical" evidence="6">
    <location>
        <begin position="403"/>
        <end position="423"/>
    </location>
</feature>
<evidence type="ECO:0000256" key="3">
    <source>
        <dbReference type="ARBA" id="ARBA00022989"/>
    </source>
</evidence>
<feature type="compositionally biased region" description="Acidic residues" evidence="5">
    <location>
        <begin position="791"/>
        <end position="808"/>
    </location>
</feature>
<dbReference type="PANTHER" id="PTHR43427:SF12">
    <property type="entry name" value="CHLORIDE TRANSPORTER"/>
    <property type="match status" value="1"/>
</dbReference>
<feature type="region of interest" description="Disordered" evidence="5">
    <location>
        <begin position="70"/>
        <end position="98"/>
    </location>
</feature>
<keyword evidence="4 6" id="KW-0472">Membrane</keyword>
<dbReference type="PANTHER" id="PTHR43427">
    <property type="entry name" value="CHLORIDE CHANNEL PROTEIN CLC-E"/>
    <property type="match status" value="1"/>
</dbReference>
<gene>
    <name evidence="7" type="ORF">CTEN210_04782</name>
</gene>
<feature type="region of interest" description="Disordered" evidence="5">
    <location>
        <begin position="786"/>
        <end position="879"/>
    </location>
</feature>
<keyword evidence="8" id="KW-1185">Reference proteome</keyword>
<dbReference type="AlphaFoldDB" id="A0AAD3CNQ1"/>
<proteinExistence type="predicted"/>
<feature type="transmembrane region" description="Helical" evidence="6">
    <location>
        <begin position="220"/>
        <end position="239"/>
    </location>
</feature>
<accession>A0AAD3CNQ1</accession>
<protein>
    <recommendedName>
        <fullName evidence="9">Chloride channel protein</fullName>
    </recommendedName>
</protein>
<feature type="transmembrane region" description="Helical" evidence="6">
    <location>
        <begin position="726"/>
        <end position="744"/>
    </location>
</feature>
<dbReference type="EMBL" id="BLLK01000027">
    <property type="protein sequence ID" value="GFH48306.1"/>
    <property type="molecule type" value="Genomic_DNA"/>
</dbReference>
<dbReference type="InterPro" id="IPR001807">
    <property type="entry name" value="ClC"/>
</dbReference>
<dbReference type="GO" id="GO:0015108">
    <property type="term" value="F:chloride transmembrane transporter activity"/>
    <property type="evidence" value="ECO:0007669"/>
    <property type="project" value="InterPro"/>
</dbReference>
<name>A0AAD3CNQ1_9STRA</name>
<dbReference type="GO" id="GO:0016020">
    <property type="term" value="C:membrane"/>
    <property type="evidence" value="ECO:0007669"/>
    <property type="project" value="UniProtKB-SubCell"/>
</dbReference>
<feature type="compositionally biased region" description="Basic residues" evidence="5">
    <location>
        <begin position="72"/>
        <end position="87"/>
    </location>
</feature>
<evidence type="ECO:0000256" key="4">
    <source>
        <dbReference type="ARBA" id="ARBA00023136"/>
    </source>
</evidence>
<dbReference type="InterPro" id="IPR050368">
    <property type="entry name" value="ClC-type_chloride_channel"/>
</dbReference>
<feature type="region of interest" description="Disordered" evidence="5">
    <location>
        <begin position="1"/>
        <end position="47"/>
    </location>
</feature>
<dbReference type="PRINTS" id="PR00762">
    <property type="entry name" value="CLCHANNEL"/>
</dbReference>
<feature type="transmembrane region" description="Helical" evidence="6">
    <location>
        <begin position="445"/>
        <end position="464"/>
    </location>
</feature>
<dbReference type="Gene3D" id="1.10.3080.10">
    <property type="entry name" value="Clc chloride channel"/>
    <property type="match status" value="2"/>
</dbReference>
<dbReference type="SUPFAM" id="SSF81340">
    <property type="entry name" value="Clc chloride channel"/>
    <property type="match status" value="2"/>
</dbReference>
<comment type="caution">
    <text evidence="7">The sequence shown here is derived from an EMBL/GenBank/DDBJ whole genome shotgun (WGS) entry which is preliminary data.</text>
</comment>
<evidence type="ECO:0000256" key="5">
    <source>
        <dbReference type="SAM" id="MobiDB-lite"/>
    </source>
</evidence>